<keyword evidence="2" id="KW-1185">Reference proteome</keyword>
<reference evidence="1 2" key="1">
    <citation type="submission" date="2024-02" db="EMBL/GenBank/DDBJ databases">
        <title>Deinococcus aluminii NBRC 112889.</title>
        <authorList>
            <person name="Ichikawa N."/>
            <person name="Katano-Makiyama Y."/>
            <person name="Hidaka K."/>
        </authorList>
    </citation>
    <scope>NUCLEOTIDE SEQUENCE [LARGE SCALE GENOMIC DNA]</scope>
    <source>
        <strain evidence="1 2">NBRC 112889</strain>
    </source>
</reference>
<sequence>MKLRRLLLPAAFLLGLLGLGAWAYAVFWPVMDVRVVNRSGAALPGLRVCFESGECAERAELRAGQTWRVPLEITGDNGATLTFDGLHGVQHANAYVTPGMGVHWVVRPSGAIEQEQ</sequence>
<dbReference type="EMBL" id="BAABRV010000002">
    <property type="protein sequence ID" value="GAA5532603.1"/>
    <property type="molecule type" value="Genomic_DNA"/>
</dbReference>
<dbReference type="RefSeq" id="WP_345451873.1">
    <property type="nucleotide sequence ID" value="NZ_BAABRV010000002.1"/>
</dbReference>
<organism evidence="1 2">
    <name type="scientific">Deinococcus aluminii</name>
    <dbReference type="NCBI Taxonomy" id="1656885"/>
    <lineage>
        <taxon>Bacteria</taxon>
        <taxon>Thermotogati</taxon>
        <taxon>Deinococcota</taxon>
        <taxon>Deinococci</taxon>
        <taxon>Deinococcales</taxon>
        <taxon>Deinococcaceae</taxon>
        <taxon>Deinococcus</taxon>
    </lineage>
</organism>
<comment type="caution">
    <text evidence="1">The sequence shown here is derived from an EMBL/GenBank/DDBJ whole genome shotgun (WGS) entry which is preliminary data.</text>
</comment>
<gene>
    <name evidence="1" type="ORF">Dalu01_00992</name>
</gene>
<evidence type="ECO:0000313" key="2">
    <source>
        <dbReference type="Proteomes" id="UP001404956"/>
    </source>
</evidence>
<proteinExistence type="predicted"/>
<accession>A0ABP9XCM8</accession>
<dbReference type="Proteomes" id="UP001404956">
    <property type="component" value="Unassembled WGS sequence"/>
</dbReference>
<protein>
    <submittedName>
        <fullName evidence="1">Uncharacterized protein</fullName>
    </submittedName>
</protein>
<evidence type="ECO:0000313" key="1">
    <source>
        <dbReference type="EMBL" id="GAA5532603.1"/>
    </source>
</evidence>
<name>A0ABP9XCM8_9DEIO</name>